<reference evidence="3 4" key="1">
    <citation type="submission" date="2020-03" db="EMBL/GenBank/DDBJ databases">
        <title>Whole genome shotgun sequence of Phytohabitans rumicis NBRC 108638.</title>
        <authorList>
            <person name="Komaki H."/>
            <person name="Tamura T."/>
        </authorList>
    </citation>
    <scope>NUCLEOTIDE SEQUENCE [LARGE SCALE GENOMIC DNA]</scope>
    <source>
        <strain evidence="3 4">NBRC 108638</strain>
    </source>
</reference>
<feature type="region of interest" description="Disordered" evidence="1">
    <location>
        <begin position="88"/>
        <end position="158"/>
    </location>
</feature>
<feature type="domain" description="Inositol polyphosphate-related phosphatase" evidence="2">
    <location>
        <begin position="1"/>
        <end position="77"/>
    </location>
</feature>
<feature type="compositionally biased region" description="Low complexity" evidence="1">
    <location>
        <begin position="122"/>
        <end position="150"/>
    </location>
</feature>
<dbReference type="Pfam" id="PF22669">
    <property type="entry name" value="Exo_endo_phos2"/>
    <property type="match status" value="1"/>
</dbReference>
<dbReference type="Gene3D" id="3.60.10.10">
    <property type="entry name" value="Endonuclease/exonuclease/phosphatase"/>
    <property type="match status" value="1"/>
</dbReference>
<evidence type="ECO:0000259" key="2">
    <source>
        <dbReference type="Pfam" id="PF22669"/>
    </source>
</evidence>
<keyword evidence="4" id="KW-1185">Reference proteome</keyword>
<proteinExistence type="predicted"/>
<feature type="compositionally biased region" description="Pro residues" evidence="1">
    <location>
        <begin position="104"/>
        <end position="121"/>
    </location>
</feature>
<protein>
    <recommendedName>
        <fullName evidence="2">Inositol polyphosphate-related phosphatase domain-containing protein</fullName>
    </recommendedName>
</protein>
<dbReference type="Proteomes" id="UP000482960">
    <property type="component" value="Unassembled WGS sequence"/>
</dbReference>
<reference evidence="3 4" key="2">
    <citation type="submission" date="2020-03" db="EMBL/GenBank/DDBJ databases">
        <authorList>
            <person name="Ichikawa N."/>
            <person name="Kimura A."/>
            <person name="Kitahashi Y."/>
            <person name="Uohara A."/>
        </authorList>
    </citation>
    <scope>NUCLEOTIDE SEQUENCE [LARGE SCALE GENOMIC DNA]</scope>
    <source>
        <strain evidence="3 4">NBRC 108638</strain>
    </source>
</reference>
<evidence type="ECO:0000256" key="1">
    <source>
        <dbReference type="SAM" id="MobiDB-lite"/>
    </source>
</evidence>
<name>A0A6V8KYQ4_9ACTN</name>
<dbReference type="AlphaFoldDB" id="A0A6V8KYQ4"/>
<evidence type="ECO:0000313" key="3">
    <source>
        <dbReference type="EMBL" id="GFJ87449.1"/>
    </source>
</evidence>
<evidence type="ECO:0000313" key="4">
    <source>
        <dbReference type="Proteomes" id="UP000482960"/>
    </source>
</evidence>
<organism evidence="3 4">
    <name type="scientific">Phytohabitans rumicis</name>
    <dbReference type="NCBI Taxonomy" id="1076125"/>
    <lineage>
        <taxon>Bacteria</taxon>
        <taxon>Bacillati</taxon>
        <taxon>Actinomycetota</taxon>
        <taxon>Actinomycetes</taxon>
        <taxon>Micromonosporales</taxon>
        <taxon>Micromonosporaceae</taxon>
    </lineage>
</organism>
<dbReference type="InterPro" id="IPR000300">
    <property type="entry name" value="IPPc"/>
</dbReference>
<dbReference type="SUPFAM" id="SSF56219">
    <property type="entry name" value="DNase I-like"/>
    <property type="match status" value="1"/>
</dbReference>
<comment type="caution">
    <text evidence="3">The sequence shown here is derived from an EMBL/GenBank/DDBJ whole genome shotgun (WGS) entry which is preliminary data.</text>
</comment>
<accession>A0A6V8KYQ4</accession>
<dbReference type="GO" id="GO:0016791">
    <property type="term" value="F:phosphatase activity"/>
    <property type="evidence" value="ECO:0007669"/>
    <property type="project" value="InterPro"/>
</dbReference>
<sequence length="158" mass="16217">MRVRLAEGVYVDFYNLHADAGSDSGDLSARAANFAQLSSFISSHSAGNAVVVMGDTNTRYTRATDGTTIRDFASANGLTDVWVELTRGGNAPAEGSDAWGVPSPAAPPPRTAPPVPRPPAGRSPASTAAPAPRSTRSASSTHRTTSCSSTGQAANAWT</sequence>
<dbReference type="GO" id="GO:0046856">
    <property type="term" value="P:phosphatidylinositol dephosphorylation"/>
    <property type="evidence" value="ECO:0007669"/>
    <property type="project" value="InterPro"/>
</dbReference>
<dbReference type="EMBL" id="BLPG01000001">
    <property type="protein sequence ID" value="GFJ87449.1"/>
    <property type="molecule type" value="Genomic_DNA"/>
</dbReference>
<gene>
    <name evidence="3" type="ORF">Prum_010910</name>
</gene>
<dbReference type="InterPro" id="IPR036691">
    <property type="entry name" value="Endo/exonu/phosph_ase_sf"/>
</dbReference>